<dbReference type="InterPro" id="IPR025110">
    <property type="entry name" value="AMP-bd_C"/>
</dbReference>
<keyword evidence="3" id="KW-0547">Nucleotide-binding</keyword>
<evidence type="ECO:0000256" key="3">
    <source>
        <dbReference type="ARBA" id="ARBA00022840"/>
    </source>
</evidence>
<organism evidence="6 7">
    <name type="scientific">Bacillus pumilus</name>
    <name type="common">Bacillus mesentericus</name>
    <dbReference type="NCBI Taxonomy" id="1408"/>
    <lineage>
        <taxon>Bacteria</taxon>
        <taxon>Bacillati</taxon>
        <taxon>Bacillota</taxon>
        <taxon>Bacilli</taxon>
        <taxon>Bacillales</taxon>
        <taxon>Bacillaceae</taxon>
        <taxon>Bacillus</taxon>
    </lineage>
</organism>
<dbReference type="Pfam" id="PF00501">
    <property type="entry name" value="AMP-binding"/>
    <property type="match status" value="1"/>
</dbReference>
<dbReference type="EMBL" id="CP027116">
    <property type="protein sequence ID" value="AVM24944.1"/>
    <property type="molecule type" value="Genomic_DNA"/>
</dbReference>
<feature type="domain" description="AMP-dependent synthetase/ligase" evidence="4">
    <location>
        <begin position="32"/>
        <end position="421"/>
    </location>
</feature>
<dbReference type="GO" id="GO:0005524">
    <property type="term" value="F:ATP binding"/>
    <property type="evidence" value="ECO:0007669"/>
    <property type="project" value="UniProtKB-KW"/>
</dbReference>
<keyword evidence="2 6" id="KW-0436">Ligase</keyword>
<name>A0AAD0MLU9_BACPU</name>
<reference evidence="6 7" key="1">
    <citation type="submission" date="2018-02" db="EMBL/GenBank/DDBJ databases">
        <title>The complete genome of two Bacillus pumilus strains from Cuatro Cienegas, Coahuila, Mexico.</title>
        <authorList>
            <person name="Zarza E."/>
            <person name="Alcaraz L.D."/>
            <person name="Aguilar-Salinas B."/>
            <person name="Islas A."/>
            <person name="Olmedo-Alvarez G."/>
        </authorList>
    </citation>
    <scope>NUCLEOTIDE SEQUENCE [LARGE SCALE GENOMIC DNA]</scope>
    <source>
        <strain evidence="6 7">145</strain>
    </source>
</reference>
<dbReference type="PANTHER" id="PTHR43767:SF9">
    <property type="entry name" value="LONG-CHAIN-FATTY-ACID--COA LIGASE"/>
    <property type="match status" value="1"/>
</dbReference>
<dbReference type="InterPro" id="IPR045851">
    <property type="entry name" value="AMP-bd_C_sf"/>
</dbReference>
<dbReference type="Proteomes" id="UP000264960">
    <property type="component" value="Chromosome"/>
</dbReference>
<comment type="similarity">
    <text evidence="1">Belongs to the ATP-dependent AMP-binding enzyme family.</text>
</comment>
<keyword evidence="3" id="KW-0067">ATP-binding</keyword>
<dbReference type="InterPro" id="IPR000873">
    <property type="entry name" value="AMP-dep_synth/lig_dom"/>
</dbReference>
<dbReference type="Gene3D" id="2.30.38.10">
    <property type="entry name" value="Luciferase, Domain 3"/>
    <property type="match status" value="1"/>
</dbReference>
<accession>A0AAD0MLU9</accession>
<dbReference type="GO" id="GO:0016877">
    <property type="term" value="F:ligase activity, forming carbon-sulfur bonds"/>
    <property type="evidence" value="ECO:0007669"/>
    <property type="project" value="UniProtKB-ARBA"/>
</dbReference>
<dbReference type="Gene3D" id="3.30.300.30">
    <property type="match status" value="1"/>
</dbReference>
<evidence type="ECO:0000313" key="6">
    <source>
        <dbReference type="EMBL" id="AVM24944.1"/>
    </source>
</evidence>
<sequence length="573" mass="64762">MQSDKRWLLHYPNQIPHELTIPNETLQSYLFSSAEAAPEHTAIHFLGKNITYEQLQEDALKLANHLIKIGVKKGDRVAIMLPNCPQSVISYYAVLIAGGIVVQTNPLYTEKELEYQMEDSGAKVLITLDLLYPKAYKMKALTSMEHLIMTKLQDYLPFPKNILFPIVQRRKNKMVIQVEKNDTIHHFSHIMKESPDEQQIPALAFEPKKDVAVLQYTGGTTGLPKGVMLTHENILANTEMCSSWMYKTTRGKERILGIIPFFHVYGMTTVLNLAVKEGHQMILLPRFDVADTLKTIEKQKPTLFPGAPTMYIALLHHPNIETYDLSSITACLSGSAALPVEVKQSFEKLTGGRLVEGYGLSETSPVTHSNFLWGANKTGSIGCPWPNTDAGIYCEETGGLKEPYEHGEIIVKGPQIMKGYWNQPEETAAVLRDGWFFTGDIGYMDEDGFFYIVDRKKDVIIASGYNIYPREVEEALYEHELVQEVVVAGIPDPYRGETVKAFVVPKKDAYLTEDELDRFVRTRIASFKVPRVYEFKESLPKTAVGKILRRVLIEEEKRKHSSSSEIPADQSKT</sequence>
<dbReference type="InterPro" id="IPR020845">
    <property type="entry name" value="AMP-binding_CS"/>
</dbReference>
<evidence type="ECO:0000259" key="5">
    <source>
        <dbReference type="Pfam" id="PF13193"/>
    </source>
</evidence>
<dbReference type="InterPro" id="IPR050237">
    <property type="entry name" value="ATP-dep_AMP-bd_enzyme"/>
</dbReference>
<dbReference type="FunFam" id="3.40.50.12780:FF:000003">
    <property type="entry name" value="Long-chain-fatty-acid--CoA ligase FadD"/>
    <property type="match status" value="1"/>
</dbReference>
<evidence type="ECO:0000259" key="4">
    <source>
        <dbReference type="Pfam" id="PF00501"/>
    </source>
</evidence>
<dbReference type="RefSeq" id="WP_117731279.1">
    <property type="nucleotide sequence ID" value="NZ_CP027116.1"/>
</dbReference>
<dbReference type="AlphaFoldDB" id="A0AAD0MLU9"/>
<evidence type="ECO:0000313" key="7">
    <source>
        <dbReference type="Proteomes" id="UP000264960"/>
    </source>
</evidence>
<dbReference type="Gene3D" id="3.40.50.980">
    <property type="match status" value="2"/>
</dbReference>
<dbReference type="PROSITE" id="PS00455">
    <property type="entry name" value="AMP_BINDING"/>
    <property type="match status" value="1"/>
</dbReference>
<gene>
    <name evidence="6" type="ORF">C5695_14230</name>
</gene>
<evidence type="ECO:0000256" key="1">
    <source>
        <dbReference type="ARBA" id="ARBA00006432"/>
    </source>
</evidence>
<dbReference type="SUPFAM" id="SSF56801">
    <property type="entry name" value="Acetyl-CoA synthetase-like"/>
    <property type="match status" value="1"/>
</dbReference>
<proteinExistence type="inferred from homology"/>
<feature type="domain" description="AMP-binding enzyme C-terminal" evidence="5">
    <location>
        <begin position="471"/>
        <end position="546"/>
    </location>
</feature>
<dbReference type="Pfam" id="PF13193">
    <property type="entry name" value="AMP-binding_C"/>
    <property type="match status" value="1"/>
</dbReference>
<dbReference type="CDD" id="cd05936">
    <property type="entry name" value="FC-FACS_FadD_like"/>
    <property type="match status" value="1"/>
</dbReference>
<protein>
    <submittedName>
        <fullName evidence="6">Long-chain fatty acid--CoA ligase</fullName>
    </submittedName>
</protein>
<dbReference type="FunFam" id="3.30.300.30:FF:000008">
    <property type="entry name" value="2,3-dihydroxybenzoate-AMP ligase"/>
    <property type="match status" value="1"/>
</dbReference>
<dbReference type="PANTHER" id="PTHR43767">
    <property type="entry name" value="LONG-CHAIN-FATTY-ACID--COA LIGASE"/>
    <property type="match status" value="1"/>
</dbReference>
<evidence type="ECO:0000256" key="2">
    <source>
        <dbReference type="ARBA" id="ARBA00022598"/>
    </source>
</evidence>